<dbReference type="InterPro" id="IPR051797">
    <property type="entry name" value="TrmB-like"/>
</dbReference>
<keyword evidence="3" id="KW-1185">Reference proteome</keyword>
<protein>
    <submittedName>
        <fullName evidence="2">LuxR C-terminal-related transcriptional regulator</fullName>
    </submittedName>
</protein>
<evidence type="ECO:0000313" key="2">
    <source>
        <dbReference type="EMBL" id="MFC4130400.1"/>
    </source>
</evidence>
<organism evidence="2 3">
    <name type="scientific">Hamadaea flava</name>
    <dbReference type="NCBI Taxonomy" id="1742688"/>
    <lineage>
        <taxon>Bacteria</taxon>
        <taxon>Bacillati</taxon>
        <taxon>Actinomycetota</taxon>
        <taxon>Actinomycetes</taxon>
        <taxon>Micromonosporales</taxon>
        <taxon>Micromonosporaceae</taxon>
        <taxon>Hamadaea</taxon>
    </lineage>
</organism>
<dbReference type="Proteomes" id="UP001595816">
    <property type="component" value="Unassembled WGS sequence"/>
</dbReference>
<accession>A0ABV8LJA6</accession>
<feature type="domain" description="HTH luxR-type" evidence="1">
    <location>
        <begin position="260"/>
        <end position="317"/>
    </location>
</feature>
<name>A0ABV8LJA6_9ACTN</name>
<dbReference type="Pfam" id="PF00196">
    <property type="entry name" value="GerE"/>
    <property type="match status" value="1"/>
</dbReference>
<dbReference type="InterPro" id="IPR016032">
    <property type="entry name" value="Sig_transdc_resp-reg_C-effctor"/>
</dbReference>
<evidence type="ECO:0000313" key="3">
    <source>
        <dbReference type="Proteomes" id="UP001595816"/>
    </source>
</evidence>
<dbReference type="SUPFAM" id="SSF46894">
    <property type="entry name" value="C-terminal effector domain of the bipartite response regulators"/>
    <property type="match status" value="1"/>
</dbReference>
<dbReference type="InterPro" id="IPR000792">
    <property type="entry name" value="Tscrpt_reg_LuxR_C"/>
</dbReference>
<sequence length="323" mass="34638">MLTALGLAEDEERLYRTLVTLPGPVAAADLEAGAGLPAAVVAGLLGSLTARGLVLFEDNGYAVAPPAVALGALLRQQRDDLRSAETELVALAEAHRLATIGRTAGDVIEVITGTDAVRQRFAQVQHAARIEVRSMVVPNLTVVPPGENSAEPVSMARGVRYRVIVDRAFLEMAGGHQIIAEALEEGEEVRFVDKVPIKMIIADRELGMLPLLQDQNTAPASVLVQASGVLDAMIALYEEVWQRARPVRVRPDATVGIEAGDDLEDVDRQILMLLLAGLTDHAIAGSLALSARTVQRRIRHLMDLAGVTTRVQLGFHAARKDWA</sequence>
<reference evidence="3" key="1">
    <citation type="journal article" date="2019" name="Int. J. Syst. Evol. Microbiol.">
        <title>The Global Catalogue of Microorganisms (GCM) 10K type strain sequencing project: providing services to taxonomists for standard genome sequencing and annotation.</title>
        <authorList>
            <consortium name="The Broad Institute Genomics Platform"/>
            <consortium name="The Broad Institute Genome Sequencing Center for Infectious Disease"/>
            <person name="Wu L."/>
            <person name="Ma J."/>
        </authorList>
    </citation>
    <scope>NUCLEOTIDE SEQUENCE [LARGE SCALE GENOMIC DNA]</scope>
    <source>
        <strain evidence="3">CGMCC 4.7289</strain>
    </source>
</reference>
<evidence type="ECO:0000259" key="1">
    <source>
        <dbReference type="SMART" id="SM00421"/>
    </source>
</evidence>
<dbReference type="InterPro" id="IPR036388">
    <property type="entry name" value="WH-like_DNA-bd_sf"/>
</dbReference>
<dbReference type="SMART" id="SM00421">
    <property type="entry name" value="HTH_LUXR"/>
    <property type="match status" value="1"/>
</dbReference>
<gene>
    <name evidence="2" type="ORF">ACFOZ4_07270</name>
</gene>
<dbReference type="PANTHER" id="PTHR34293">
    <property type="entry name" value="HTH-TYPE TRANSCRIPTIONAL REGULATOR TRMBL2"/>
    <property type="match status" value="1"/>
</dbReference>
<comment type="caution">
    <text evidence="2">The sequence shown here is derived from an EMBL/GenBank/DDBJ whole genome shotgun (WGS) entry which is preliminary data.</text>
</comment>
<dbReference type="Gene3D" id="1.10.10.10">
    <property type="entry name" value="Winged helix-like DNA-binding domain superfamily/Winged helix DNA-binding domain"/>
    <property type="match status" value="2"/>
</dbReference>
<dbReference type="EMBL" id="JBHSAY010000005">
    <property type="protein sequence ID" value="MFC4130400.1"/>
    <property type="molecule type" value="Genomic_DNA"/>
</dbReference>
<dbReference type="PANTHER" id="PTHR34293:SF1">
    <property type="entry name" value="HTH-TYPE TRANSCRIPTIONAL REGULATOR TRMBL2"/>
    <property type="match status" value="1"/>
</dbReference>
<proteinExistence type="predicted"/>
<dbReference type="RefSeq" id="WP_275978269.1">
    <property type="nucleotide sequence ID" value="NZ_JAMZDZ010000001.1"/>
</dbReference>